<comment type="caution">
    <text evidence="1">The sequence shown here is derived from an EMBL/GenBank/DDBJ whole genome shotgun (WGS) entry which is preliminary data.</text>
</comment>
<keyword evidence="2" id="KW-1185">Reference proteome</keyword>
<reference evidence="1 2" key="1">
    <citation type="journal article" date="2024" name="Int. J. Mol. Sci.">
        <title>Exploration of Alicyclobacillus spp. Genome in Search of Antibiotic Resistance.</title>
        <authorList>
            <person name="Bucka-Kolendo J."/>
            <person name="Kiousi D.E."/>
            <person name="Dekowska A."/>
            <person name="Mikolajczuk-Szczyrba A."/>
            <person name="Karadedos D.M."/>
            <person name="Michael P."/>
            <person name="Galanis A."/>
            <person name="Sokolowska B."/>
        </authorList>
    </citation>
    <scope>NUCLEOTIDE SEQUENCE [LARGE SCALE GENOMIC DNA]</scope>
    <source>
        <strain evidence="1 2">KKP 3000</strain>
    </source>
</reference>
<protein>
    <submittedName>
        <fullName evidence="1">Spore coat protein</fullName>
    </submittedName>
</protein>
<keyword evidence="1" id="KW-0167">Capsid protein</keyword>
<proteinExistence type="predicted"/>
<evidence type="ECO:0000313" key="1">
    <source>
        <dbReference type="EMBL" id="MFB5191847.1"/>
    </source>
</evidence>
<evidence type="ECO:0000313" key="2">
    <source>
        <dbReference type="Proteomes" id="UP001579974"/>
    </source>
</evidence>
<sequence>MMEIHELLNFKTICTAKAKAMDGLVTDRELKQLMQLDLQQSMQALNNLQALLTRAHAQ</sequence>
<accession>A0ABV5AHZ7</accession>
<gene>
    <name evidence="1" type="ORF">KKP3000_000633</name>
</gene>
<dbReference type="Proteomes" id="UP001579974">
    <property type="component" value="Unassembled WGS sequence"/>
</dbReference>
<name>A0ABV5AHZ7_9BACL</name>
<dbReference type="EMBL" id="JBDXSU010000014">
    <property type="protein sequence ID" value="MFB5191847.1"/>
    <property type="molecule type" value="Genomic_DNA"/>
</dbReference>
<organism evidence="1 2">
    <name type="scientific">Alicyclobacillus fastidiosus</name>
    <dbReference type="NCBI Taxonomy" id="392011"/>
    <lineage>
        <taxon>Bacteria</taxon>
        <taxon>Bacillati</taxon>
        <taxon>Bacillota</taxon>
        <taxon>Bacilli</taxon>
        <taxon>Bacillales</taxon>
        <taxon>Alicyclobacillaceae</taxon>
        <taxon>Alicyclobacillus</taxon>
    </lineage>
</organism>
<keyword evidence="1" id="KW-0946">Virion</keyword>